<feature type="compositionally biased region" description="Acidic residues" evidence="1">
    <location>
        <begin position="131"/>
        <end position="147"/>
    </location>
</feature>
<accession>A0AAP0R7S1</accession>
<feature type="transmembrane region" description="Helical" evidence="2">
    <location>
        <begin position="12"/>
        <end position="32"/>
    </location>
</feature>
<dbReference type="PANTHER" id="PTHR36595:SF2">
    <property type="entry name" value="SERINE_THREONINE-PROTEIN KINASE FHKB-RELATED"/>
    <property type="match status" value="1"/>
</dbReference>
<dbReference type="PANTHER" id="PTHR36595">
    <property type="entry name" value="TRANSMEMBRANE PROTEIN"/>
    <property type="match status" value="1"/>
</dbReference>
<reference evidence="3 4" key="1">
    <citation type="journal article" date="2024" name="Plant J.">
        <title>Genome sequences and population genomics reveal climatic adaptation and genomic divergence between two closely related sweetgum species.</title>
        <authorList>
            <person name="Xu W.Q."/>
            <person name="Ren C.Q."/>
            <person name="Zhang X.Y."/>
            <person name="Comes H.P."/>
            <person name="Liu X.H."/>
            <person name="Li Y.G."/>
            <person name="Kettle C.J."/>
            <person name="Jalonen R."/>
            <person name="Gaisberger H."/>
            <person name="Ma Y.Z."/>
            <person name="Qiu Y.X."/>
        </authorList>
    </citation>
    <scope>NUCLEOTIDE SEQUENCE [LARGE SCALE GENOMIC DNA]</scope>
    <source>
        <strain evidence="3">Hangzhou</strain>
    </source>
</reference>
<sequence>MVMKIVGSSLAYLLFCLTSLILLIFFSVSFSVSRQHHELVISTYKFIRFAKSSPMVVLLVCHVIIIAIFLGRSSKEPSGGDIDWFFSPPPMVYHAVEDIDGEEETKGDEDYDDNNKKDDEDSDIGNHGYDGYDEDNDDGSSDDDYDSEYERVDSDLERRIEEFIDKVNSKWREELFNEKLLLLGCS</sequence>
<gene>
    <name evidence="3" type="ORF">L1049_018166</name>
</gene>
<dbReference type="Proteomes" id="UP001415857">
    <property type="component" value="Unassembled WGS sequence"/>
</dbReference>
<protein>
    <recommendedName>
        <fullName evidence="5">Transmembrane protein</fullName>
    </recommendedName>
</protein>
<evidence type="ECO:0000313" key="4">
    <source>
        <dbReference type="Proteomes" id="UP001415857"/>
    </source>
</evidence>
<dbReference type="AlphaFoldDB" id="A0AAP0R7S1"/>
<evidence type="ECO:0000256" key="2">
    <source>
        <dbReference type="SAM" id="Phobius"/>
    </source>
</evidence>
<keyword evidence="2" id="KW-1133">Transmembrane helix</keyword>
<evidence type="ECO:0000313" key="3">
    <source>
        <dbReference type="EMBL" id="KAK9273357.1"/>
    </source>
</evidence>
<comment type="caution">
    <text evidence="3">The sequence shown here is derived from an EMBL/GenBank/DDBJ whole genome shotgun (WGS) entry which is preliminary data.</text>
</comment>
<feature type="transmembrane region" description="Helical" evidence="2">
    <location>
        <begin position="52"/>
        <end position="70"/>
    </location>
</feature>
<organism evidence="3 4">
    <name type="scientific">Liquidambar formosana</name>
    <name type="common">Formosan gum</name>
    <dbReference type="NCBI Taxonomy" id="63359"/>
    <lineage>
        <taxon>Eukaryota</taxon>
        <taxon>Viridiplantae</taxon>
        <taxon>Streptophyta</taxon>
        <taxon>Embryophyta</taxon>
        <taxon>Tracheophyta</taxon>
        <taxon>Spermatophyta</taxon>
        <taxon>Magnoliopsida</taxon>
        <taxon>eudicotyledons</taxon>
        <taxon>Gunneridae</taxon>
        <taxon>Pentapetalae</taxon>
        <taxon>Saxifragales</taxon>
        <taxon>Altingiaceae</taxon>
        <taxon>Liquidambar</taxon>
    </lineage>
</organism>
<evidence type="ECO:0008006" key="5">
    <source>
        <dbReference type="Google" id="ProtNLM"/>
    </source>
</evidence>
<name>A0AAP0R7S1_LIQFO</name>
<proteinExistence type="predicted"/>
<keyword evidence="4" id="KW-1185">Reference proteome</keyword>
<keyword evidence="2" id="KW-0812">Transmembrane</keyword>
<feature type="compositionally biased region" description="Acidic residues" evidence="1">
    <location>
        <begin position="98"/>
        <end position="112"/>
    </location>
</feature>
<dbReference type="EMBL" id="JBBPBK010000012">
    <property type="protein sequence ID" value="KAK9273357.1"/>
    <property type="molecule type" value="Genomic_DNA"/>
</dbReference>
<keyword evidence="2" id="KW-0472">Membrane</keyword>
<feature type="region of interest" description="Disordered" evidence="1">
    <location>
        <begin position="97"/>
        <end position="150"/>
    </location>
</feature>
<evidence type="ECO:0000256" key="1">
    <source>
        <dbReference type="SAM" id="MobiDB-lite"/>
    </source>
</evidence>